<name>A0A024QH15_9BACI</name>
<dbReference type="PANTHER" id="PTHR42850">
    <property type="entry name" value="METALLOPHOSPHOESTERASE"/>
    <property type="match status" value="1"/>
</dbReference>
<comment type="caution">
    <text evidence="2">The sequence shown here is derived from an EMBL/GenBank/DDBJ whole genome shotgun (WGS) entry which is preliminary data.</text>
</comment>
<protein>
    <submittedName>
        <fullName evidence="2">Serine/threonine-protein phosphatase 1</fullName>
    </submittedName>
</protein>
<evidence type="ECO:0000313" key="3">
    <source>
        <dbReference type="Proteomes" id="UP000028875"/>
    </source>
</evidence>
<dbReference type="GO" id="GO:0008803">
    <property type="term" value="F:bis(5'-nucleosyl)-tetraphosphatase (symmetrical) activity"/>
    <property type="evidence" value="ECO:0007669"/>
    <property type="project" value="TreeGrafter"/>
</dbReference>
<dbReference type="CDD" id="cd00144">
    <property type="entry name" value="MPP_PPP_family"/>
    <property type="match status" value="1"/>
</dbReference>
<dbReference type="InterPro" id="IPR050126">
    <property type="entry name" value="Ap4A_hydrolase"/>
</dbReference>
<dbReference type="Pfam" id="PF00149">
    <property type="entry name" value="Metallophos"/>
    <property type="match status" value="1"/>
</dbReference>
<dbReference type="GO" id="GO:0005737">
    <property type="term" value="C:cytoplasm"/>
    <property type="evidence" value="ECO:0007669"/>
    <property type="project" value="TreeGrafter"/>
</dbReference>
<feature type="domain" description="Calcineurin-like phosphoesterase" evidence="1">
    <location>
        <begin position="3"/>
        <end position="143"/>
    </location>
</feature>
<accession>A0A024QH15</accession>
<gene>
    <name evidence="2" type="primary">pphA</name>
    <name evidence="2" type="ORF">BN990_04237</name>
</gene>
<reference evidence="3" key="2">
    <citation type="submission" date="2014-05" db="EMBL/GenBank/DDBJ databases">
        <title>Draft genome sequence of Virgibacillus massiliensis Vm-5.</title>
        <authorList>
            <person name="Khelaifia S."/>
            <person name="Croce O."/>
            <person name="Lagier J.C."/>
            <person name="Raoult D."/>
        </authorList>
    </citation>
    <scope>NUCLEOTIDE SEQUENCE [LARGE SCALE GENOMIC DNA]</scope>
    <source>
        <strain evidence="3">Vm-5</strain>
    </source>
</reference>
<dbReference type="GO" id="GO:0110154">
    <property type="term" value="P:RNA decapping"/>
    <property type="evidence" value="ECO:0007669"/>
    <property type="project" value="TreeGrafter"/>
</dbReference>
<dbReference type="SUPFAM" id="SSF56300">
    <property type="entry name" value="Metallo-dependent phosphatases"/>
    <property type="match status" value="1"/>
</dbReference>
<dbReference type="InterPro" id="IPR004843">
    <property type="entry name" value="Calcineurin-like_PHP"/>
</dbReference>
<reference evidence="2 3" key="1">
    <citation type="submission" date="2014-03" db="EMBL/GenBank/DDBJ databases">
        <authorList>
            <person name="Urmite Genomes U."/>
        </authorList>
    </citation>
    <scope>NUCLEOTIDE SEQUENCE [LARGE SCALE GENOMIC DNA]</scope>
    <source>
        <strain evidence="2 3">Vm-5</strain>
    </source>
</reference>
<evidence type="ECO:0000259" key="1">
    <source>
        <dbReference type="Pfam" id="PF00149"/>
    </source>
</evidence>
<dbReference type="EMBL" id="CCDP010000003">
    <property type="protein sequence ID" value="CDQ41858.1"/>
    <property type="molecule type" value="Genomic_DNA"/>
</dbReference>
<dbReference type="eggNOG" id="COG0639">
    <property type="taxonomic scope" value="Bacteria"/>
</dbReference>
<dbReference type="Proteomes" id="UP000028875">
    <property type="component" value="Unassembled WGS sequence"/>
</dbReference>
<dbReference type="RefSeq" id="WP_038246790.1">
    <property type="nucleotide sequence ID" value="NZ_BNER01000008.1"/>
</dbReference>
<dbReference type="OrthoDB" id="384253at2"/>
<dbReference type="PANTHER" id="PTHR42850:SF4">
    <property type="entry name" value="ZINC-DEPENDENT ENDOPOLYPHOSPHATASE"/>
    <property type="match status" value="1"/>
</dbReference>
<dbReference type="GO" id="GO:0016791">
    <property type="term" value="F:phosphatase activity"/>
    <property type="evidence" value="ECO:0007669"/>
    <property type="project" value="TreeGrafter"/>
</dbReference>
<organism evidence="2 3">
    <name type="scientific">Virgibacillus massiliensis</name>
    <dbReference type="NCBI Taxonomy" id="1462526"/>
    <lineage>
        <taxon>Bacteria</taxon>
        <taxon>Bacillati</taxon>
        <taxon>Bacillota</taxon>
        <taxon>Bacilli</taxon>
        <taxon>Bacillales</taxon>
        <taxon>Bacillaceae</taxon>
        <taxon>Virgibacillus</taxon>
    </lineage>
</organism>
<dbReference type="STRING" id="1462526.BN990_04237"/>
<dbReference type="AlphaFoldDB" id="A0A024QH15"/>
<keyword evidence="3" id="KW-1185">Reference proteome</keyword>
<dbReference type="InterPro" id="IPR029052">
    <property type="entry name" value="Metallo-depent_PP-like"/>
</dbReference>
<dbReference type="Gene3D" id="3.60.21.10">
    <property type="match status" value="1"/>
</dbReference>
<proteinExistence type="predicted"/>
<sequence>MKRILAISDIHGCLDELNAILDQVNYCPEKDRLVLVGDYVDRGLKSRQVIERVMDLQEHGAIVLRGNHDQMFINWLIKHNIIDQELYLSNGGIHTIESYVGYDFFEDGIINDKLQEAKQIIYTHYRDHITFLYHLPYYYEIKDHVFVHAGIDPLHVDWKSTSLEDMLWIRKDFLDQPHLHDVTFVHGHTPCFTAHDSHDIYFDDKKIGIDGACAYGGQLNCLEINDSSYEMHYVKRNEIPSKL</sequence>
<evidence type="ECO:0000313" key="2">
    <source>
        <dbReference type="EMBL" id="CDQ41858.1"/>
    </source>
</evidence>